<evidence type="ECO:0000313" key="4">
    <source>
        <dbReference type="Proteomes" id="UP000657574"/>
    </source>
</evidence>
<keyword evidence="2" id="KW-1133">Transmembrane helix</keyword>
<organism evidence="3 4">
    <name type="scientific">Streptomyces brasiliensis</name>
    <dbReference type="NCBI Taxonomy" id="1954"/>
    <lineage>
        <taxon>Bacteria</taxon>
        <taxon>Bacillati</taxon>
        <taxon>Actinomycetota</taxon>
        <taxon>Actinomycetes</taxon>
        <taxon>Kitasatosporales</taxon>
        <taxon>Streptomycetaceae</taxon>
        <taxon>Streptomyces</taxon>
    </lineage>
</organism>
<keyword evidence="2" id="KW-0472">Membrane</keyword>
<keyword evidence="4" id="KW-1185">Reference proteome</keyword>
<dbReference type="AlphaFoldDB" id="A0A917PDJ6"/>
<feature type="compositionally biased region" description="Low complexity" evidence="1">
    <location>
        <begin position="225"/>
        <end position="260"/>
    </location>
</feature>
<feature type="region of interest" description="Disordered" evidence="1">
    <location>
        <begin position="180"/>
        <end position="277"/>
    </location>
</feature>
<dbReference type="Proteomes" id="UP000657574">
    <property type="component" value="Unassembled WGS sequence"/>
</dbReference>
<comment type="caution">
    <text evidence="3">The sequence shown here is derived from an EMBL/GenBank/DDBJ whole genome shotgun (WGS) entry which is preliminary data.</text>
</comment>
<protein>
    <submittedName>
        <fullName evidence="3">Uncharacterized protein</fullName>
    </submittedName>
</protein>
<accession>A0A917PDJ6</accession>
<reference evidence="3" key="1">
    <citation type="journal article" date="2014" name="Int. J. Syst. Evol. Microbiol.">
        <title>Complete genome sequence of Corynebacterium casei LMG S-19264T (=DSM 44701T), isolated from a smear-ripened cheese.</title>
        <authorList>
            <consortium name="US DOE Joint Genome Institute (JGI-PGF)"/>
            <person name="Walter F."/>
            <person name="Albersmeier A."/>
            <person name="Kalinowski J."/>
            <person name="Ruckert C."/>
        </authorList>
    </citation>
    <scope>NUCLEOTIDE SEQUENCE</scope>
    <source>
        <strain evidence="3">JCM 3086</strain>
    </source>
</reference>
<feature type="transmembrane region" description="Helical" evidence="2">
    <location>
        <begin position="149"/>
        <end position="171"/>
    </location>
</feature>
<feature type="compositionally biased region" description="Pro residues" evidence="1">
    <location>
        <begin position="110"/>
        <end position="122"/>
    </location>
</feature>
<keyword evidence="2" id="KW-0812">Transmembrane</keyword>
<sequence length="277" mass="28624">MQWTDESGEAYGEDPYGGGGYTYGYGHEYDASATADTAAMSWEPVQPAQWTHPMGNAHWTDPYASGAYLYAAGPGPATTAWEAAHGDVLTVPPVTTAWDAACGDVLTVPPPELNTPGPPIPEPDARKSESVRPVFVDSSGRRQRRVKRAAWLLVIPAGGYVALLISTVFGGPSLNAPFVPQPEPKHLTTPRVSAPDTSPGTDHSAGSVSPTAAEEESRPTTAPKTSSSTDRSTASAASATTPVPSAAPTTVASPTAIATPRPTSKGRAVGSSHNPVK</sequence>
<dbReference type="EMBL" id="BMQA01000140">
    <property type="protein sequence ID" value="GGJ72077.1"/>
    <property type="molecule type" value="Genomic_DNA"/>
</dbReference>
<name>A0A917PDJ6_9ACTN</name>
<evidence type="ECO:0000256" key="2">
    <source>
        <dbReference type="SAM" id="Phobius"/>
    </source>
</evidence>
<proteinExistence type="predicted"/>
<gene>
    <name evidence="3" type="ORF">GCM10010121_098290</name>
</gene>
<evidence type="ECO:0000256" key="1">
    <source>
        <dbReference type="SAM" id="MobiDB-lite"/>
    </source>
</evidence>
<feature type="region of interest" description="Disordered" evidence="1">
    <location>
        <begin position="110"/>
        <end position="140"/>
    </location>
</feature>
<feature type="compositionally biased region" description="Polar residues" evidence="1">
    <location>
        <begin position="195"/>
        <end position="210"/>
    </location>
</feature>
<evidence type="ECO:0000313" key="3">
    <source>
        <dbReference type="EMBL" id="GGJ72077.1"/>
    </source>
</evidence>
<reference evidence="3" key="2">
    <citation type="submission" date="2020-09" db="EMBL/GenBank/DDBJ databases">
        <authorList>
            <person name="Sun Q."/>
            <person name="Ohkuma M."/>
        </authorList>
    </citation>
    <scope>NUCLEOTIDE SEQUENCE</scope>
    <source>
        <strain evidence="3">JCM 3086</strain>
    </source>
</reference>
<dbReference type="RefSeq" id="WP_189317758.1">
    <property type="nucleotide sequence ID" value="NZ_BMQA01000140.1"/>
</dbReference>